<dbReference type="GO" id="GO:0050525">
    <property type="term" value="F:cutinase activity"/>
    <property type="evidence" value="ECO:0007669"/>
    <property type="project" value="UniProtKB-UniRule"/>
</dbReference>
<keyword evidence="6 12" id="KW-0732">Signal</keyword>
<dbReference type="Gene3D" id="3.40.50.1820">
    <property type="entry name" value="alpha/beta hydrolase"/>
    <property type="match status" value="1"/>
</dbReference>
<dbReference type="InterPro" id="IPR000675">
    <property type="entry name" value="Cutinase/axe"/>
</dbReference>
<comment type="catalytic activity">
    <reaction evidence="9 12">
        <text>cutin + H2O = cutin monomers.</text>
        <dbReference type="EC" id="3.1.1.74"/>
    </reaction>
</comment>
<dbReference type="EMBL" id="LN890960">
    <property type="protein sequence ID" value="CUS14256.1"/>
    <property type="molecule type" value="Genomic_DNA"/>
</dbReference>
<keyword evidence="7 12" id="KW-0378">Hydrolase</keyword>
<evidence type="ECO:0000256" key="11">
    <source>
        <dbReference type="PIRSR" id="PIRSR611150-2"/>
    </source>
</evidence>
<dbReference type="PROSITE" id="PS00155">
    <property type="entry name" value="CUTINASE_1"/>
    <property type="match status" value="1"/>
</dbReference>
<evidence type="ECO:0000256" key="5">
    <source>
        <dbReference type="ARBA" id="ARBA00022525"/>
    </source>
</evidence>
<evidence type="ECO:0000256" key="7">
    <source>
        <dbReference type="ARBA" id="ARBA00022801"/>
    </source>
</evidence>
<evidence type="ECO:0000313" key="13">
    <source>
        <dbReference type="EMBL" id="CUS14256.1"/>
    </source>
</evidence>
<evidence type="ECO:0000256" key="6">
    <source>
        <dbReference type="ARBA" id="ARBA00022729"/>
    </source>
</evidence>
<gene>
    <name evidence="13" type="ORF">GSTUAT00001546001</name>
</gene>
<keyword evidence="14" id="KW-1185">Reference proteome</keyword>
<name>A0A292Q367_9PEZI</name>
<dbReference type="InterPro" id="IPR011150">
    <property type="entry name" value="Cutinase_monf"/>
</dbReference>
<feature type="chain" id="PRO_5011825671" description="Cutinase" evidence="12">
    <location>
        <begin position="18"/>
        <end position="245"/>
    </location>
</feature>
<dbReference type="InterPro" id="IPR029058">
    <property type="entry name" value="AB_hydrolase_fold"/>
</dbReference>
<dbReference type="SMART" id="SM01110">
    <property type="entry name" value="Cutinase"/>
    <property type="match status" value="1"/>
</dbReference>
<comment type="similarity">
    <text evidence="2 12">Belongs to the cutinase family.</text>
</comment>
<dbReference type="SUPFAM" id="SSF53474">
    <property type="entry name" value="alpha/beta-Hydrolases"/>
    <property type="match status" value="1"/>
</dbReference>
<protein>
    <recommendedName>
        <fullName evidence="3 12">Cutinase</fullName>
        <ecNumber evidence="3 12">3.1.1.74</ecNumber>
    </recommendedName>
</protein>
<dbReference type="EC" id="3.1.1.74" evidence="3 12"/>
<feature type="signal peptide" evidence="12">
    <location>
        <begin position="1"/>
        <end position="17"/>
    </location>
</feature>
<reference evidence="13" key="1">
    <citation type="submission" date="2015-10" db="EMBL/GenBank/DDBJ databases">
        <authorList>
            <person name="Regsiter A."/>
            <person name="william w."/>
        </authorList>
    </citation>
    <scope>NUCLEOTIDE SEQUENCE</scope>
    <source>
        <strain evidence="13">Montdore</strain>
    </source>
</reference>
<feature type="disulfide bond" evidence="11">
    <location>
        <begin position="77"/>
        <end position="151"/>
    </location>
</feature>
<comment type="subcellular location">
    <subcellularLocation>
        <location evidence="1 12">Secreted</location>
    </subcellularLocation>
</comment>
<dbReference type="GO" id="GO:0005576">
    <property type="term" value="C:extracellular region"/>
    <property type="evidence" value="ECO:0007669"/>
    <property type="project" value="UniProtKB-SubCell"/>
</dbReference>
<feature type="active site" description="Proton donor/acceptor" evidence="10">
    <location>
        <position position="227"/>
    </location>
</feature>
<accession>A0A292Q367</accession>
<comment type="function">
    <text evidence="12">Catalyzes the hydrolysis of complex carboxylic polyesters found in the cell wall of plants. Degrades cutin, a macromolecule that forms the structure of the plant cuticle.</text>
</comment>
<evidence type="ECO:0000256" key="3">
    <source>
        <dbReference type="ARBA" id="ARBA00013095"/>
    </source>
</evidence>
<proteinExistence type="inferred from homology"/>
<dbReference type="Proteomes" id="UP001412239">
    <property type="component" value="Unassembled WGS sequence"/>
</dbReference>
<dbReference type="PRINTS" id="PR00129">
    <property type="entry name" value="CUTINASE"/>
</dbReference>
<feature type="disulfide bond" evidence="11">
    <location>
        <begin position="210"/>
        <end position="217"/>
    </location>
</feature>
<feature type="active site" evidence="10">
    <location>
        <position position="214"/>
    </location>
</feature>
<evidence type="ECO:0000313" key="14">
    <source>
        <dbReference type="Proteomes" id="UP001412239"/>
    </source>
</evidence>
<evidence type="ECO:0000256" key="10">
    <source>
        <dbReference type="PIRSR" id="PIRSR611150-1"/>
    </source>
</evidence>
<dbReference type="GO" id="GO:0016052">
    <property type="term" value="P:carbohydrate catabolic process"/>
    <property type="evidence" value="ECO:0007669"/>
    <property type="project" value="TreeGrafter"/>
</dbReference>
<evidence type="ECO:0000256" key="4">
    <source>
        <dbReference type="ARBA" id="ARBA00022487"/>
    </source>
</evidence>
<dbReference type="Pfam" id="PF01083">
    <property type="entry name" value="Cutinase"/>
    <property type="match status" value="1"/>
</dbReference>
<evidence type="ECO:0000256" key="8">
    <source>
        <dbReference type="ARBA" id="ARBA00023157"/>
    </source>
</evidence>
<dbReference type="AlphaFoldDB" id="A0A292Q367"/>
<evidence type="ECO:0000256" key="2">
    <source>
        <dbReference type="ARBA" id="ARBA00007534"/>
    </source>
</evidence>
<feature type="active site" description="Nucleophile" evidence="10">
    <location>
        <position position="162"/>
    </location>
</feature>
<keyword evidence="4 12" id="KW-0719">Serine esterase</keyword>
<keyword evidence="5 12" id="KW-0964">Secreted</keyword>
<organism evidence="13 14">
    <name type="scientific">Tuber aestivum</name>
    <name type="common">summer truffle</name>
    <dbReference type="NCBI Taxonomy" id="59557"/>
    <lineage>
        <taxon>Eukaryota</taxon>
        <taxon>Fungi</taxon>
        <taxon>Dikarya</taxon>
        <taxon>Ascomycota</taxon>
        <taxon>Pezizomycotina</taxon>
        <taxon>Pezizomycetes</taxon>
        <taxon>Pezizales</taxon>
        <taxon>Tuberaceae</taxon>
        <taxon>Tuber</taxon>
    </lineage>
</organism>
<evidence type="ECO:0000256" key="9">
    <source>
        <dbReference type="ARBA" id="ARBA00034045"/>
    </source>
</evidence>
<keyword evidence="8 11" id="KW-1015">Disulfide bond</keyword>
<dbReference type="InterPro" id="IPR043580">
    <property type="entry name" value="CUTINASE_1"/>
</dbReference>
<sequence length="245" mass="25523">MILSTAVLSVLLPAVLALPIPDLSSLIADLESFEATPGSSPIEALEAIFGNIHADNASEATATPVVVDRNELIDGHCNDIIVIFARGTTEPGNVGGSVGPSFFDALATLEPERVVVQGVDYPADILGYLQGGSDSGASNMAYLVGLAASQCPDSKIVLSGYSQGAQVTHKAAKEIPAPLHPKVAAIVLFGDPNNRLPFPGTLDDNVKTFCREGDFICLGLPILNEAHLQYGDDALEAAAYVAERV</sequence>
<evidence type="ECO:0000256" key="1">
    <source>
        <dbReference type="ARBA" id="ARBA00004613"/>
    </source>
</evidence>
<dbReference type="PANTHER" id="PTHR48250:SF2">
    <property type="entry name" value="CUTINASE"/>
    <property type="match status" value="1"/>
</dbReference>
<dbReference type="PANTHER" id="PTHR48250">
    <property type="entry name" value="CUTINASE 2-RELATED"/>
    <property type="match status" value="1"/>
</dbReference>
<evidence type="ECO:0000256" key="12">
    <source>
        <dbReference type="RuleBase" id="RU361263"/>
    </source>
</evidence>